<dbReference type="PANTHER" id="PTHR43677">
    <property type="entry name" value="SHORT-CHAIN DEHYDROGENASE/REDUCTASE"/>
    <property type="match status" value="1"/>
</dbReference>
<dbReference type="InterPro" id="IPR036291">
    <property type="entry name" value="NAD(P)-bd_dom_sf"/>
</dbReference>
<organism evidence="2 3">
    <name type="scientific">Saccharopolyspora dendranthemae</name>
    <dbReference type="NCBI Taxonomy" id="1181886"/>
    <lineage>
        <taxon>Bacteria</taxon>
        <taxon>Bacillati</taxon>
        <taxon>Actinomycetota</taxon>
        <taxon>Actinomycetes</taxon>
        <taxon>Pseudonocardiales</taxon>
        <taxon>Pseudonocardiaceae</taxon>
        <taxon>Saccharopolyspora</taxon>
    </lineage>
</organism>
<evidence type="ECO:0000313" key="2">
    <source>
        <dbReference type="EMBL" id="TWF92956.1"/>
    </source>
</evidence>
<sequence>MSGTEIVLTGLGEVAVRQARTPEPEPSGVVVRTEAAGVAFAEVQMRLGRYPAQPAFPFVPGYDLVGEIVATGAESSWRVGQRVAAMPRTGAWAEHVALPDRELVEVPSDIDAAEAVALVLNGVTARQLLRASGVRRGRTVLVHGIGGGVGTLLAQLAVADGIRVLGTASAHRHADLADVGVELIDHRAQDVAAKVTELAPNGVDAVFDPLGPSSLPASWRLLAPGGTLVSYGSSATLNDSGPWWRPYLGITRLLAGWEIGRLLGRTRGRRARLYYVRPGEQFRADLAELFRAVASGRLRPLVAERLPLENAEQALDLHLSGKKTGRIVLRPGSPST</sequence>
<dbReference type="InterPro" id="IPR011032">
    <property type="entry name" value="GroES-like_sf"/>
</dbReference>
<dbReference type="SUPFAM" id="SSF51735">
    <property type="entry name" value="NAD(P)-binding Rossmann-fold domains"/>
    <property type="match status" value="1"/>
</dbReference>
<dbReference type="Pfam" id="PF13602">
    <property type="entry name" value="ADH_zinc_N_2"/>
    <property type="match status" value="1"/>
</dbReference>
<dbReference type="Gene3D" id="3.40.50.720">
    <property type="entry name" value="NAD(P)-binding Rossmann-like Domain"/>
    <property type="match status" value="1"/>
</dbReference>
<feature type="domain" description="Enoyl reductase (ER)" evidence="1">
    <location>
        <begin position="10"/>
        <end position="329"/>
    </location>
</feature>
<dbReference type="GO" id="GO:0016491">
    <property type="term" value="F:oxidoreductase activity"/>
    <property type="evidence" value="ECO:0007669"/>
    <property type="project" value="InterPro"/>
</dbReference>
<keyword evidence="3" id="KW-1185">Reference proteome</keyword>
<reference evidence="2 3" key="1">
    <citation type="submission" date="2019-06" db="EMBL/GenBank/DDBJ databases">
        <title>Sequencing the genomes of 1000 actinobacteria strains.</title>
        <authorList>
            <person name="Klenk H.-P."/>
        </authorList>
    </citation>
    <scope>NUCLEOTIDE SEQUENCE [LARGE SCALE GENOMIC DNA]</scope>
    <source>
        <strain evidence="2 3">DSM 46699</strain>
    </source>
</reference>
<dbReference type="SMART" id="SM00829">
    <property type="entry name" value="PKS_ER"/>
    <property type="match status" value="1"/>
</dbReference>
<name>A0A561U0R4_9PSEU</name>
<dbReference type="RefSeq" id="WP_145744289.1">
    <property type="nucleotide sequence ID" value="NZ_VIWX01000006.1"/>
</dbReference>
<gene>
    <name evidence="2" type="ORF">FHU35_16239</name>
</gene>
<dbReference type="InterPro" id="IPR020843">
    <property type="entry name" value="ER"/>
</dbReference>
<protein>
    <submittedName>
        <fullName evidence="2">NADPH2:quinone reductase</fullName>
    </submittedName>
</protein>
<dbReference type="InterPro" id="IPR051397">
    <property type="entry name" value="Zn-ADH-like_protein"/>
</dbReference>
<dbReference type="Gene3D" id="3.90.180.10">
    <property type="entry name" value="Medium-chain alcohol dehydrogenases, catalytic domain"/>
    <property type="match status" value="1"/>
</dbReference>
<dbReference type="OrthoDB" id="2665481at2"/>
<proteinExistence type="predicted"/>
<evidence type="ECO:0000259" key="1">
    <source>
        <dbReference type="SMART" id="SM00829"/>
    </source>
</evidence>
<dbReference type="PANTHER" id="PTHR43677:SF4">
    <property type="entry name" value="QUINONE OXIDOREDUCTASE-LIKE PROTEIN 2"/>
    <property type="match status" value="1"/>
</dbReference>
<dbReference type="EMBL" id="VIWX01000006">
    <property type="protein sequence ID" value="TWF92956.1"/>
    <property type="molecule type" value="Genomic_DNA"/>
</dbReference>
<dbReference type="Proteomes" id="UP000316184">
    <property type="component" value="Unassembled WGS sequence"/>
</dbReference>
<dbReference type="InterPro" id="IPR013154">
    <property type="entry name" value="ADH-like_N"/>
</dbReference>
<comment type="caution">
    <text evidence="2">The sequence shown here is derived from an EMBL/GenBank/DDBJ whole genome shotgun (WGS) entry which is preliminary data.</text>
</comment>
<accession>A0A561U0R4</accession>
<dbReference type="AlphaFoldDB" id="A0A561U0R4"/>
<dbReference type="SUPFAM" id="SSF50129">
    <property type="entry name" value="GroES-like"/>
    <property type="match status" value="1"/>
</dbReference>
<evidence type="ECO:0000313" key="3">
    <source>
        <dbReference type="Proteomes" id="UP000316184"/>
    </source>
</evidence>
<dbReference type="Pfam" id="PF08240">
    <property type="entry name" value="ADH_N"/>
    <property type="match status" value="1"/>
</dbReference>